<dbReference type="Gene3D" id="2.40.160.210">
    <property type="entry name" value="Acyl-CoA thioesterase, double hotdog domain"/>
    <property type="match status" value="1"/>
</dbReference>
<dbReference type="SUPFAM" id="SSF54637">
    <property type="entry name" value="Thioesterase/thiol ester dehydrase-isomerase"/>
    <property type="match status" value="2"/>
</dbReference>
<reference evidence="4" key="2">
    <citation type="submission" date="2015-01" db="EMBL/GenBank/DDBJ databases">
        <title>Evolutionary Origins and Diversification of the Mycorrhizal Mutualists.</title>
        <authorList>
            <consortium name="DOE Joint Genome Institute"/>
            <consortium name="Mycorrhizal Genomics Consortium"/>
            <person name="Kohler A."/>
            <person name="Kuo A."/>
            <person name="Nagy L.G."/>
            <person name="Floudas D."/>
            <person name="Copeland A."/>
            <person name="Barry K.W."/>
            <person name="Cichocki N."/>
            <person name="Veneault-Fourrey C."/>
            <person name="LaButti K."/>
            <person name="Lindquist E.A."/>
            <person name="Lipzen A."/>
            <person name="Lundell T."/>
            <person name="Morin E."/>
            <person name="Murat C."/>
            <person name="Riley R."/>
            <person name="Ohm R."/>
            <person name="Sun H."/>
            <person name="Tunlid A."/>
            <person name="Henrissat B."/>
            <person name="Grigoriev I.V."/>
            <person name="Hibbett D.S."/>
            <person name="Martin F."/>
        </authorList>
    </citation>
    <scope>NUCLEOTIDE SEQUENCE [LARGE SCALE GENOMIC DNA]</scope>
    <source>
        <strain evidence="4">Zn</strain>
    </source>
</reference>
<dbReference type="InParanoid" id="A0A0C3CYX1"/>
<dbReference type="Proteomes" id="UP000054321">
    <property type="component" value="Unassembled WGS sequence"/>
</dbReference>
<dbReference type="PANTHER" id="PTHR38110">
    <property type="entry name" value="CHROMOSOME 23, WHOLE GENOME SHOTGUN SEQUENCE"/>
    <property type="match status" value="1"/>
</dbReference>
<evidence type="ECO:0000313" key="3">
    <source>
        <dbReference type="EMBL" id="KIN04209.1"/>
    </source>
</evidence>
<protein>
    <recommendedName>
        <fullName evidence="5">Thioesterase domain-containing protein</fullName>
    </recommendedName>
</protein>
<feature type="domain" description="Acyl-CoA thioesterase-like N-terminal HotDog" evidence="1">
    <location>
        <begin position="23"/>
        <end position="111"/>
    </location>
</feature>
<dbReference type="HOGENOM" id="CLU_050730_0_0_1"/>
<dbReference type="PANTHER" id="PTHR38110:SF1">
    <property type="entry name" value="THIOESTERASE DOMAIN-CONTAINING PROTEIN"/>
    <property type="match status" value="1"/>
</dbReference>
<accession>A0A0C3CYX1</accession>
<name>A0A0C3CYX1_OIDMZ</name>
<evidence type="ECO:0000313" key="4">
    <source>
        <dbReference type="Proteomes" id="UP000054321"/>
    </source>
</evidence>
<dbReference type="InterPro" id="IPR042171">
    <property type="entry name" value="Acyl-CoA_hotdog"/>
</dbReference>
<dbReference type="AlphaFoldDB" id="A0A0C3CYX1"/>
<evidence type="ECO:0000259" key="2">
    <source>
        <dbReference type="Pfam" id="PF20789"/>
    </source>
</evidence>
<dbReference type="InterPro" id="IPR029069">
    <property type="entry name" value="HotDog_dom_sf"/>
</dbReference>
<dbReference type="InterPro" id="IPR052389">
    <property type="entry name" value="Sec_Metab_Biosynth-Assoc"/>
</dbReference>
<dbReference type="InterPro" id="IPR049449">
    <property type="entry name" value="TesB_ACOT8-like_N"/>
</dbReference>
<feature type="domain" description="Acyl-CoA thioesterase-like C-terminal" evidence="2">
    <location>
        <begin position="151"/>
        <end position="290"/>
    </location>
</feature>
<gene>
    <name evidence="3" type="ORF">OIDMADRAFT_52135</name>
</gene>
<dbReference type="Pfam" id="PF20789">
    <property type="entry name" value="4HBT_3C"/>
    <property type="match status" value="1"/>
</dbReference>
<dbReference type="Pfam" id="PF13622">
    <property type="entry name" value="4HBT_3"/>
    <property type="match status" value="1"/>
</dbReference>
<dbReference type="OrthoDB" id="2532955at2759"/>
<keyword evidence="4" id="KW-1185">Reference proteome</keyword>
<dbReference type="InterPro" id="IPR049450">
    <property type="entry name" value="ACOT8-like_C"/>
</dbReference>
<dbReference type="STRING" id="913774.A0A0C3CYX1"/>
<organism evidence="3 4">
    <name type="scientific">Oidiodendron maius (strain Zn)</name>
    <dbReference type="NCBI Taxonomy" id="913774"/>
    <lineage>
        <taxon>Eukaryota</taxon>
        <taxon>Fungi</taxon>
        <taxon>Dikarya</taxon>
        <taxon>Ascomycota</taxon>
        <taxon>Pezizomycotina</taxon>
        <taxon>Leotiomycetes</taxon>
        <taxon>Leotiomycetes incertae sedis</taxon>
        <taxon>Myxotrichaceae</taxon>
        <taxon>Oidiodendron</taxon>
    </lineage>
</organism>
<evidence type="ECO:0008006" key="5">
    <source>
        <dbReference type="Google" id="ProtNLM"/>
    </source>
</evidence>
<reference evidence="3 4" key="1">
    <citation type="submission" date="2014-04" db="EMBL/GenBank/DDBJ databases">
        <authorList>
            <consortium name="DOE Joint Genome Institute"/>
            <person name="Kuo A."/>
            <person name="Martino E."/>
            <person name="Perotto S."/>
            <person name="Kohler A."/>
            <person name="Nagy L.G."/>
            <person name="Floudas D."/>
            <person name="Copeland A."/>
            <person name="Barry K.W."/>
            <person name="Cichocki N."/>
            <person name="Veneault-Fourrey C."/>
            <person name="LaButti K."/>
            <person name="Lindquist E.A."/>
            <person name="Lipzen A."/>
            <person name="Lundell T."/>
            <person name="Morin E."/>
            <person name="Murat C."/>
            <person name="Sun H."/>
            <person name="Tunlid A."/>
            <person name="Henrissat B."/>
            <person name="Grigoriev I.V."/>
            <person name="Hibbett D.S."/>
            <person name="Martin F."/>
            <person name="Nordberg H.P."/>
            <person name="Cantor M.N."/>
            <person name="Hua S.X."/>
        </authorList>
    </citation>
    <scope>NUCLEOTIDE SEQUENCE [LARGE SCALE GENOMIC DNA]</scope>
    <source>
        <strain evidence="3 4">Zn</strain>
    </source>
</reference>
<evidence type="ECO:0000259" key="1">
    <source>
        <dbReference type="Pfam" id="PF13622"/>
    </source>
</evidence>
<proteinExistence type="predicted"/>
<dbReference type="EMBL" id="KN832873">
    <property type="protein sequence ID" value="KIN04209.1"/>
    <property type="molecule type" value="Genomic_DNA"/>
</dbReference>
<sequence>MATFEEAAGVKQLTPLTYAAYFPPDWCIGSVPHGGFVTTVFLRVAEAHFKSTLARQNQPHTITLHLDFLRRTQAGPALFTVVDKKLGQQTSVIHVTLSQDEREEVVGYITNSNMHTEEGVSFSTEFSLHPPPLPVDLVLLAEDKDPAWKSQGAIAFSGWRKATEKTQFYFPRAGQTHPRMADEWIRLKNGERWTNAALGYVADMWSMPVESFMTRDDANGAGDVKKRAAKFWYPTVLLNLDIKKALPEEGVEWLFTRVSTKQIKNGRMDLEVVILDAAGEIVALSHHVALAVSSQRNIAGRKTNAKI</sequence>